<dbReference type="Proteomes" id="UP000326169">
    <property type="component" value="Unassembled WGS sequence"/>
</dbReference>
<gene>
    <name evidence="1" type="ORF">NIES46_30290</name>
</gene>
<name>A0A5M3TC12_LIMPL</name>
<evidence type="ECO:0000313" key="1">
    <source>
        <dbReference type="EMBL" id="GCE94969.1"/>
    </source>
</evidence>
<comment type="caution">
    <text evidence="1">The sequence shown here is derived from an EMBL/GenBank/DDBJ whole genome shotgun (WGS) entry which is preliminary data.</text>
</comment>
<organism evidence="1 2">
    <name type="scientific">Limnospira platensis NIES-46</name>
    <dbReference type="NCBI Taxonomy" id="1236695"/>
    <lineage>
        <taxon>Bacteria</taxon>
        <taxon>Bacillati</taxon>
        <taxon>Cyanobacteriota</taxon>
        <taxon>Cyanophyceae</taxon>
        <taxon>Oscillatoriophycideae</taxon>
        <taxon>Oscillatoriales</taxon>
        <taxon>Sirenicapillariaceae</taxon>
        <taxon>Limnospira</taxon>
    </lineage>
</organism>
<evidence type="ECO:0000313" key="2">
    <source>
        <dbReference type="Proteomes" id="UP000326169"/>
    </source>
</evidence>
<proteinExistence type="predicted"/>
<keyword evidence="2" id="KW-1185">Reference proteome</keyword>
<reference evidence="1 2" key="1">
    <citation type="journal article" date="2019" name="J Genomics">
        <title>The Draft Genome of a Hydrogen-producing Cyanobacterium, Arthrospira platensis NIES-46.</title>
        <authorList>
            <person name="Suzuki S."/>
            <person name="Yamaguchi H."/>
            <person name="Kawachi M."/>
        </authorList>
    </citation>
    <scope>NUCLEOTIDE SEQUENCE [LARGE SCALE GENOMIC DNA]</scope>
    <source>
        <strain evidence="1 2">NIES-46</strain>
    </source>
</reference>
<accession>A0A5M3TC12</accession>
<dbReference type="EMBL" id="BIMW01000116">
    <property type="protein sequence ID" value="GCE94969.1"/>
    <property type="molecule type" value="Genomic_DNA"/>
</dbReference>
<protein>
    <submittedName>
        <fullName evidence="1">Uncharacterized protein</fullName>
    </submittedName>
</protein>
<sequence>MTLAELKANAIASTLNPPIANNHPVPINPSRVGPKHKTGHFFVQPVMDLKKITNFYFWVSCLSPVAVTAIARELQGGHPEKILPVPCLSACPLLLDKKIPDLVRSGVSKRNNK</sequence>